<proteinExistence type="predicted"/>
<organism evidence="1 2">
    <name type="scientific">Elysia crispata</name>
    <name type="common">lettuce slug</name>
    <dbReference type="NCBI Taxonomy" id="231223"/>
    <lineage>
        <taxon>Eukaryota</taxon>
        <taxon>Metazoa</taxon>
        <taxon>Spiralia</taxon>
        <taxon>Lophotrochozoa</taxon>
        <taxon>Mollusca</taxon>
        <taxon>Gastropoda</taxon>
        <taxon>Heterobranchia</taxon>
        <taxon>Euthyneura</taxon>
        <taxon>Panpulmonata</taxon>
        <taxon>Sacoglossa</taxon>
        <taxon>Placobranchoidea</taxon>
        <taxon>Plakobranchidae</taxon>
        <taxon>Elysia</taxon>
    </lineage>
</organism>
<gene>
    <name evidence="1" type="ORF">RRG08_008344</name>
</gene>
<reference evidence="1" key="1">
    <citation type="journal article" date="2023" name="G3 (Bethesda)">
        <title>A reference genome for the long-term kleptoplast-retaining sea slug Elysia crispata morphotype clarki.</title>
        <authorList>
            <person name="Eastman K.E."/>
            <person name="Pendleton A.L."/>
            <person name="Shaikh M.A."/>
            <person name="Suttiyut T."/>
            <person name="Ogas R."/>
            <person name="Tomko P."/>
            <person name="Gavelis G."/>
            <person name="Widhalm J.R."/>
            <person name="Wisecaver J.H."/>
        </authorList>
    </citation>
    <scope>NUCLEOTIDE SEQUENCE</scope>
    <source>
        <strain evidence="1">ECLA1</strain>
    </source>
</reference>
<comment type="caution">
    <text evidence="1">The sequence shown here is derived from an EMBL/GenBank/DDBJ whole genome shotgun (WGS) entry which is preliminary data.</text>
</comment>
<dbReference type="EMBL" id="JAWDGP010001700">
    <property type="protein sequence ID" value="KAK3789021.1"/>
    <property type="molecule type" value="Genomic_DNA"/>
</dbReference>
<dbReference type="Proteomes" id="UP001283361">
    <property type="component" value="Unassembled WGS sequence"/>
</dbReference>
<name>A0AAE1AKR9_9GAST</name>
<evidence type="ECO:0000313" key="1">
    <source>
        <dbReference type="EMBL" id="KAK3789021.1"/>
    </source>
</evidence>
<sequence>MSEEFEDGFVPRYIMNYFLQVLEKNFIVSEAYQCVSTTMFCCFFFKFILIQFNVIQVFPSGTGMNIYEHIGLPRARRINNM</sequence>
<keyword evidence="2" id="KW-1185">Reference proteome</keyword>
<evidence type="ECO:0000313" key="2">
    <source>
        <dbReference type="Proteomes" id="UP001283361"/>
    </source>
</evidence>
<protein>
    <submittedName>
        <fullName evidence="1">Uncharacterized protein</fullName>
    </submittedName>
</protein>
<dbReference type="AlphaFoldDB" id="A0AAE1AKR9"/>
<accession>A0AAE1AKR9</accession>